<dbReference type="Gene3D" id="1.10.1170.10">
    <property type="entry name" value="Inhibitor Of Apoptosis Protein (2mihbC-IAP-1), Chain A"/>
    <property type="match status" value="3"/>
</dbReference>
<dbReference type="Pfam" id="PF00653">
    <property type="entry name" value="BIR"/>
    <property type="match status" value="3"/>
</dbReference>
<reference evidence="8" key="1">
    <citation type="submission" date="2021-02" db="EMBL/GenBank/DDBJ databases">
        <authorList>
            <person name="Nowell W R."/>
        </authorList>
    </citation>
    <scope>NUCLEOTIDE SEQUENCE</scope>
</reference>
<feature type="region of interest" description="Disordered" evidence="6">
    <location>
        <begin position="427"/>
        <end position="496"/>
    </location>
</feature>
<dbReference type="EMBL" id="CAJNOW010011047">
    <property type="protein sequence ID" value="CAF1592292.1"/>
    <property type="molecule type" value="Genomic_DNA"/>
</dbReference>
<evidence type="ECO:0000256" key="5">
    <source>
        <dbReference type="PROSITE-ProRule" id="PRU00175"/>
    </source>
</evidence>
<dbReference type="PROSITE" id="PS50143">
    <property type="entry name" value="BIR_REPEAT_2"/>
    <property type="match status" value="3"/>
</dbReference>
<evidence type="ECO:0000256" key="2">
    <source>
        <dbReference type="ARBA" id="ARBA00022723"/>
    </source>
</evidence>
<feature type="domain" description="RING-type" evidence="7">
    <location>
        <begin position="505"/>
        <end position="540"/>
    </location>
</feature>
<evidence type="ECO:0000313" key="9">
    <source>
        <dbReference type="EMBL" id="CAF2081216.1"/>
    </source>
</evidence>
<evidence type="ECO:0000256" key="6">
    <source>
        <dbReference type="SAM" id="MobiDB-lite"/>
    </source>
</evidence>
<comment type="caution">
    <text evidence="8">The sequence shown here is derived from an EMBL/GenBank/DDBJ whole genome shotgun (WGS) entry which is preliminary data.</text>
</comment>
<dbReference type="InterPro" id="IPR001841">
    <property type="entry name" value="Znf_RING"/>
</dbReference>
<feature type="compositionally biased region" description="Basic and acidic residues" evidence="6">
    <location>
        <begin position="431"/>
        <end position="440"/>
    </location>
</feature>
<dbReference type="GO" id="GO:0008270">
    <property type="term" value="F:zinc ion binding"/>
    <property type="evidence" value="ECO:0007669"/>
    <property type="project" value="UniProtKB-KW"/>
</dbReference>
<evidence type="ECO:0000313" key="10">
    <source>
        <dbReference type="Proteomes" id="UP000663834"/>
    </source>
</evidence>
<dbReference type="EMBL" id="CAJNRE010009368">
    <property type="protein sequence ID" value="CAF2081216.1"/>
    <property type="molecule type" value="Genomic_DNA"/>
</dbReference>
<dbReference type="Pfam" id="PF13920">
    <property type="entry name" value="zf-C3HC4_3"/>
    <property type="match status" value="1"/>
</dbReference>
<dbReference type="FunFam" id="1.10.1170.10:FF:000002">
    <property type="entry name" value="Baculoviral IAP repeat containing 7"/>
    <property type="match status" value="1"/>
</dbReference>
<dbReference type="CDD" id="cd00022">
    <property type="entry name" value="BIR"/>
    <property type="match status" value="2"/>
</dbReference>
<dbReference type="SUPFAM" id="SSF57924">
    <property type="entry name" value="Inhibitor of apoptosis (IAP) repeat"/>
    <property type="match status" value="3"/>
</dbReference>
<dbReference type="InterPro" id="IPR001370">
    <property type="entry name" value="BIR_rpt"/>
</dbReference>
<dbReference type="GO" id="GO:0061630">
    <property type="term" value="F:ubiquitin protein ligase activity"/>
    <property type="evidence" value="ECO:0007669"/>
    <property type="project" value="TreeGrafter"/>
</dbReference>
<dbReference type="InterPro" id="IPR013083">
    <property type="entry name" value="Znf_RING/FYVE/PHD"/>
</dbReference>
<dbReference type="SMART" id="SM00238">
    <property type="entry name" value="BIR"/>
    <property type="match status" value="2"/>
</dbReference>
<dbReference type="PROSITE" id="PS50089">
    <property type="entry name" value="ZF_RING_2"/>
    <property type="match status" value="1"/>
</dbReference>
<dbReference type="PANTHER" id="PTHR10044:SF139">
    <property type="entry name" value="DEATH-ASSOCIATED INHIBITOR OF APOPTOSIS 2"/>
    <property type="match status" value="1"/>
</dbReference>
<dbReference type="GO" id="GO:0043027">
    <property type="term" value="F:cysteine-type endopeptidase inhibitor activity involved in apoptotic process"/>
    <property type="evidence" value="ECO:0007669"/>
    <property type="project" value="TreeGrafter"/>
</dbReference>
<evidence type="ECO:0000256" key="4">
    <source>
        <dbReference type="ARBA" id="ARBA00022833"/>
    </source>
</evidence>
<proteinExistence type="inferred from homology"/>
<accession>A0A816A716</accession>
<keyword evidence="2" id="KW-0479">Metal-binding</keyword>
<keyword evidence="4" id="KW-0862">Zinc</keyword>
<dbReference type="PANTHER" id="PTHR10044">
    <property type="entry name" value="INHIBITOR OF APOPTOSIS"/>
    <property type="match status" value="1"/>
</dbReference>
<dbReference type="Proteomes" id="UP000663824">
    <property type="component" value="Unassembled WGS sequence"/>
</dbReference>
<sequence length="551" mass="62063">MLHDFSHTGNYRKVAQATFQICQKLVKRQRFHSDVALILAGLQCSNDIETAHCRLCGIQVSTLKLDAEPMDIHAKRSPTCPFVLSRISHKKTNTVDKQSYALCEAETIKQVRQRTFSHWPHQLSPTSSEMVEAGFFSCNISDRVICIYCNIICQQWTRNSDTPCEIHRTLSPKCPYVTAMLARSQTTAILVINEQFGTDQSLASSRADLLRSNAIVHAGAYNSAYLEMPRRYASFETWSITDSPSVDDLVRAGFFYTGNENIVTCFYCNGSLQNWGLNDNPTIEHARWFPYCAYAEQLCGVELYRKIREATRVQQEKARANDATNGSSMNFANSSKGRLLIPDESTLSRFVTARLDLPISQRLLNRNFKLSIIKRCWEDQLRLKHEDFTSESDLLMACIILQKEIKHIGGKKENILVPSIAMGKNGDAEQLEAHDRKEPASQRFCSNPSVKSDVEIPTSSSESIQKTVISGFSNPIKQNPQENKSQESGRSNRSQENSQTSANLCVLCLEEARCLASMPCGHLSTCVPCGHSLRSCPICRHVIEGYMRIYL</sequence>
<dbReference type="InterPro" id="IPR050784">
    <property type="entry name" value="IAP"/>
</dbReference>
<evidence type="ECO:0000259" key="7">
    <source>
        <dbReference type="PROSITE" id="PS50089"/>
    </source>
</evidence>
<comment type="similarity">
    <text evidence="1">Belongs to the IAP family.</text>
</comment>
<evidence type="ECO:0000313" key="8">
    <source>
        <dbReference type="EMBL" id="CAF1592292.1"/>
    </source>
</evidence>
<dbReference type="GO" id="GO:0005737">
    <property type="term" value="C:cytoplasm"/>
    <property type="evidence" value="ECO:0007669"/>
    <property type="project" value="TreeGrafter"/>
</dbReference>
<keyword evidence="3 5" id="KW-0863">Zinc-finger</keyword>
<evidence type="ECO:0000256" key="1">
    <source>
        <dbReference type="ARBA" id="ARBA00006672"/>
    </source>
</evidence>
<evidence type="ECO:0000256" key="3">
    <source>
        <dbReference type="ARBA" id="ARBA00022771"/>
    </source>
</evidence>
<dbReference type="Proteomes" id="UP000663834">
    <property type="component" value="Unassembled WGS sequence"/>
</dbReference>
<dbReference type="OrthoDB" id="774873at2759"/>
<protein>
    <recommendedName>
        <fullName evidence="7">RING-type domain-containing protein</fullName>
    </recommendedName>
</protein>
<dbReference type="GO" id="GO:0051726">
    <property type="term" value="P:regulation of cell cycle"/>
    <property type="evidence" value="ECO:0007669"/>
    <property type="project" value="TreeGrafter"/>
</dbReference>
<dbReference type="AlphaFoldDB" id="A0A816A716"/>
<dbReference type="Gene3D" id="3.30.40.10">
    <property type="entry name" value="Zinc/RING finger domain, C3HC4 (zinc finger)"/>
    <property type="match status" value="1"/>
</dbReference>
<gene>
    <name evidence="8" type="ORF">KQP761_LOCUS21329</name>
    <name evidence="9" type="ORF">MBJ925_LOCUS18675</name>
</gene>
<dbReference type="GO" id="GO:0031398">
    <property type="term" value="P:positive regulation of protein ubiquitination"/>
    <property type="evidence" value="ECO:0007669"/>
    <property type="project" value="TreeGrafter"/>
</dbReference>
<feature type="compositionally biased region" description="Polar residues" evidence="6">
    <location>
        <begin position="457"/>
        <end position="496"/>
    </location>
</feature>
<dbReference type="GO" id="GO:0043066">
    <property type="term" value="P:negative regulation of apoptotic process"/>
    <property type="evidence" value="ECO:0007669"/>
    <property type="project" value="TreeGrafter"/>
</dbReference>
<organism evidence="8 10">
    <name type="scientific">Rotaria magnacalcarata</name>
    <dbReference type="NCBI Taxonomy" id="392030"/>
    <lineage>
        <taxon>Eukaryota</taxon>
        <taxon>Metazoa</taxon>
        <taxon>Spiralia</taxon>
        <taxon>Gnathifera</taxon>
        <taxon>Rotifera</taxon>
        <taxon>Eurotatoria</taxon>
        <taxon>Bdelloidea</taxon>
        <taxon>Philodinida</taxon>
        <taxon>Philodinidae</taxon>
        <taxon>Rotaria</taxon>
    </lineage>
</organism>
<name>A0A816A716_9BILA</name>
<dbReference type="GO" id="GO:0005634">
    <property type="term" value="C:nucleus"/>
    <property type="evidence" value="ECO:0007669"/>
    <property type="project" value="TreeGrafter"/>
</dbReference>